<evidence type="ECO:0000313" key="1">
    <source>
        <dbReference type="EMBL" id="KAL1550514.1"/>
    </source>
</evidence>
<sequence>MKREKGIEEALEEVICTAQIPRSLLQSPLPLPFAAIYSVSLSFLNSEMIPPLVSLPQLLIIFVFVLSSEVLSDAVSS</sequence>
<dbReference type="Proteomes" id="UP001567538">
    <property type="component" value="Unassembled WGS sequence"/>
</dbReference>
<keyword evidence="2" id="KW-1185">Reference proteome</keyword>
<name>A0ABD1H2T0_SALDI</name>
<reference evidence="1 2" key="1">
    <citation type="submission" date="2024-06" db="EMBL/GenBank/DDBJ databases">
        <title>A chromosome level genome sequence of Diviner's sage (Salvia divinorum).</title>
        <authorList>
            <person name="Ford S.A."/>
            <person name="Ro D.-K."/>
            <person name="Ness R.W."/>
            <person name="Phillips M.A."/>
        </authorList>
    </citation>
    <scope>NUCLEOTIDE SEQUENCE [LARGE SCALE GENOMIC DNA]</scope>
    <source>
        <strain evidence="1">SAF-2024a</strain>
        <tissue evidence="1">Leaf</tissue>
    </source>
</reference>
<dbReference type="EMBL" id="JBEAFC010000007">
    <property type="protein sequence ID" value="KAL1550514.1"/>
    <property type="molecule type" value="Genomic_DNA"/>
</dbReference>
<protein>
    <submittedName>
        <fullName evidence="1">Uncharacterized protein</fullName>
    </submittedName>
</protein>
<proteinExistence type="predicted"/>
<dbReference type="AlphaFoldDB" id="A0ABD1H2T0"/>
<accession>A0ABD1H2T0</accession>
<organism evidence="1 2">
    <name type="scientific">Salvia divinorum</name>
    <name type="common">Maria pastora</name>
    <name type="synonym">Diviner's sage</name>
    <dbReference type="NCBI Taxonomy" id="28513"/>
    <lineage>
        <taxon>Eukaryota</taxon>
        <taxon>Viridiplantae</taxon>
        <taxon>Streptophyta</taxon>
        <taxon>Embryophyta</taxon>
        <taxon>Tracheophyta</taxon>
        <taxon>Spermatophyta</taxon>
        <taxon>Magnoliopsida</taxon>
        <taxon>eudicotyledons</taxon>
        <taxon>Gunneridae</taxon>
        <taxon>Pentapetalae</taxon>
        <taxon>asterids</taxon>
        <taxon>lamiids</taxon>
        <taxon>Lamiales</taxon>
        <taxon>Lamiaceae</taxon>
        <taxon>Nepetoideae</taxon>
        <taxon>Mentheae</taxon>
        <taxon>Salviinae</taxon>
        <taxon>Salvia</taxon>
        <taxon>Salvia subgen. Calosphace</taxon>
    </lineage>
</organism>
<comment type="caution">
    <text evidence="1">The sequence shown here is derived from an EMBL/GenBank/DDBJ whole genome shotgun (WGS) entry which is preliminary data.</text>
</comment>
<evidence type="ECO:0000313" key="2">
    <source>
        <dbReference type="Proteomes" id="UP001567538"/>
    </source>
</evidence>
<gene>
    <name evidence="1" type="ORF">AAHA92_18464</name>
</gene>